<accession>A0A9D1MW64</accession>
<dbReference type="Proteomes" id="UP000824125">
    <property type="component" value="Unassembled WGS sequence"/>
</dbReference>
<name>A0A9D1MW64_9FIRM</name>
<protein>
    <submittedName>
        <fullName evidence="1">Uncharacterized protein</fullName>
    </submittedName>
</protein>
<comment type="caution">
    <text evidence="1">The sequence shown here is derived from an EMBL/GenBank/DDBJ whole genome shotgun (WGS) entry which is preliminary data.</text>
</comment>
<evidence type="ECO:0000313" key="2">
    <source>
        <dbReference type="Proteomes" id="UP000824125"/>
    </source>
</evidence>
<dbReference type="EMBL" id="DVNM01000043">
    <property type="protein sequence ID" value="HIU69835.1"/>
    <property type="molecule type" value="Genomic_DNA"/>
</dbReference>
<evidence type="ECO:0000313" key="1">
    <source>
        <dbReference type="EMBL" id="HIU69835.1"/>
    </source>
</evidence>
<dbReference type="AlphaFoldDB" id="A0A9D1MW64"/>
<reference evidence="1" key="1">
    <citation type="submission" date="2020-10" db="EMBL/GenBank/DDBJ databases">
        <authorList>
            <person name="Gilroy R."/>
        </authorList>
    </citation>
    <scope>NUCLEOTIDE SEQUENCE</scope>
    <source>
        <strain evidence="1">CHK176-6737</strain>
    </source>
</reference>
<sequence>MKIEIGANDFCTPDCRYLDVDSESVYSGGDVIRHTCCSHEKICANAVRLYRKDENAALKDLSKELDFTKANLSDVRDYNETLEHRLKHLLKSRYIRSFDEVEHHTGKHKKIFSMQTA</sequence>
<proteinExistence type="predicted"/>
<organism evidence="1 2">
    <name type="scientific">Candidatus Scybalenecus merdavium</name>
    <dbReference type="NCBI Taxonomy" id="2840939"/>
    <lineage>
        <taxon>Bacteria</taxon>
        <taxon>Bacillati</taxon>
        <taxon>Bacillota</taxon>
        <taxon>Clostridia</taxon>
        <taxon>Eubacteriales</taxon>
        <taxon>Oscillospiraceae</taxon>
        <taxon>Oscillospiraceae incertae sedis</taxon>
        <taxon>Candidatus Scybalenecus</taxon>
    </lineage>
</organism>
<gene>
    <name evidence="1" type="ORF">IAD23_07765</name>
</gene>
<reference evidence="1" key="2">
    <citation type="journal article" date="2021" name="PeerJ">
        <title>Extensive microbial diversity within the chicken gut microbiome revealed by metagenomics and culture.</title>
        <authorList>
            <person name="Gilroy R."/>
            <person name="Ravi A."/>
            <person name="Getino M."/>
            <person name="Pursley I."/>
            <person name="Horton D.L."/>
            <person name="Alikhan N.F."/>
            <person name="Baker D."/>
            <person name="Gharbi K."/>
            <person name="Hall N."/>
            <person name="Watson M."/>
            <person name="Adriaenssens E.M."/>
            <person name="Foster-Nyarko E."/>
            <person name="Jarju S."/>
            <person name="Secka A."/>
            <person name="Antonio M."/>
            <person name="Oren A."/>
            <person name="Chaudhuri R.R."/>
            <person name="La Ragione R."/>
            <person name="Hildebrand F."/>
            <person name="Pallen M.J."/>
        </authorList>
    </citation>
    <scope>NUCLEOTIDE SEQUENCE</scope>
    <source>
        <strain evidence="1">CHK176-6737</strain>
    </source>
</reference>